<dbReference type="Gene3D" id="2.70.98.10">
    <property type="match status" value="1"/>
</dbReference>
<dbReference type="InterPro" id="IPR008183">
    <property type="entry name" value="Aldose_1/G6P_1-epimerase"/>
</dbReference>
<feature type="active site" description="Proton acceptor" evidence="9">
    <location>
        <position position="336"/>
    </location>
</feature>
<keyword evidence="14" id="KW-1185">Reference proteome</keyword>
<evidence type="ECO:0000256" key="12">
    <source>
        <dbReference type="SAM" id="MobiDB-lite"/>
    </source>
</evidence>
<evidence type="ECO:0000256" key="8">
    <source>
        <dbReference type="PIRNR" id="PIRNR005096"/>
    </source>
</evidence>
<dbReference type="EMBL" id="FNVU01000020">
    <property type="protein sequence ID" value="SEG89594.1"/>
    <property type="molecule type" value="Genomic_DNA"/>
</dbReference>
<name>A0A1H6DWY5_9ACTN</name>
<sequence>MPPESPVPAAAPAPAASLLRSAFGTAPDGSAVACWTLDSGAGVRAEVLGYGATLRALHVPDPAGRADDVVLGLPALSDYAGRHPYLGAVVGRYANRIAHGRFTLDGRTHRIPVNDRGHALHGGPDGFHRRVWHAEPGPGNGPEAAALRLTLHSPDGDMGFPGALDVEVVYRLTGAGTLSIDYTARADHPTPVNLTNHAYFNLAGAGRGGILGHTLHLDAAAYLPVTAEAVPLGPAAPTAGTAFDFGAARRIGERIGDDDRQLADAGGYDHCWVLTARDPAGAPRRAARLADPASGRCMEVWTTEPGIQVYTGNALDGSLAGPAGRPYTRHGAICLETQHFPDSPNRPEYPATVLRPGAVYRSRTEFRFPHLEAPSTAAAVPDGSSGPSADGPSRDASSPLPSPRLG</sequence>
<dbReference type="CDD" id="cd09019">
    <property type="entry name" value="galactose_mutarotase_like"/>
    <property type="match status" value="1"/>
</dbReference>
<dbReference type="PANTHER" id="PTHR10091">
    <property type="entry name" value="ALDOSE-1-EPIMERASE"/>
    <property type="match status" value="1"/>
</dbReference>
<comment type="similarity">
    <text evidence="3 8">Belongs to the aldose epimerase family.</text>
</comment>
<dbReference type="EC" id="5.1.3.3" evidence="4 8"/>
<dbReference type="SUPFAM" id="SSF74650">
    <property type="entry name" value="Galactose mutarotase-like"/>
    <property type="match status" value="1"/>
</dbReference>
<feature type="active site" description="Proton donor" evidence="9">
    <location>
        <position position="197"/>
    </location>
</feature>
<accession>A0A1H6DWY5</accession>
<dbReference type="PIRSF" id="PIRSF005096">
    <property type="entry name" value="GALM"/>
    <property type="match status" value="1"/>
</dbReference>
<evidence type="ECO:0000313" key="14">
    <source>
        <dbReference type="Proteomes" id="UP000236754"/>
    </source>
</evidence>
<dbReference type="InterPro" id="IPR011013">
    <property type="entry name" value="Gal_mutarotase_sf_dom"/>
</dbReference>
<evidence type="ECO:0000256" key="5">
    <source>
        <dbReference type="ARBA" id="ARBA00014165"/>
    </source>
</evidence>
<dbReference type="AlphaFoldDB" id="A0A1H6DWY5"/>
<evidence type="ECO:0000256" key="1">
    <source>
        <dbReference type="ARBA" id="ARBA00001614"/>
    </source>
</evidence>
<dbReference type="GO" id="GO:0004034">
    <property type="term" value="F:aldose 1-epimerase activity"/>
    <property type="evidence" value="ECO:0007669"/>
    <property type="project" value="UniProtKB-EC"/>
</dbReference>
<evidence type="ECO:0000256" key="10">
    <source>
        <dbReference type="PIRSR" id="PIRSR005096-2"/>
    </source>
</evidence>
<dbReference type="UniPathway" id="UPA00242"/>
<protein>
    <recommendedName>
        <fullName evidence="5 8">Aldose 1-epimerase</fullName>
        <ecNumber evidence="4 8">5.1.3.3</ecNumber>
    </recommendedName>
</protein>
<dbReference type="GO" id="GO:0033499">
    <property type="term" value="P:galactose catabolic process via UDP-galactose, Leloir pathway"/>
    <property type="evidence" value="ECO:0007669"/>
    <property type="project" value="TreeGrafter"/>
</dbReference>
<dbReference type="GO" id="GO:0005737">
    <property type="term" value="C:cytoplasm"/>
    <property type="evidence" value="ECO:0007669"/>
    <property type="project" value="TreeGrafter"/>
</dbReference>
<dbReference type="RefSeq" id="WP_103889734.1">
    <property type="nucleotide sequence ID" value="NZ_FNVU01000020.1"/>
</dbReference>
<feature type="binding site" evidence="11">
    <location>
        <begin position="197"/>
        <end position="199"/>
    </location>
    <ligand>
        <name>beta-D-galactose</name>
        <dbReference type="ChEBI" id="CHEBI:27667"/>
    </ligand>
</feature>
<dbReference type="OrthoDB" id="9779408at2"/>
<dbReference type="GO" id="GO:0006006">
    <property type="term" value="P:glucose metabolic process"/>
    <property type="evidence" value="ECO:0007669"/>
    <property type="project" value="TreeGrafter"/>
</dbReference>
<evidence type="ECO:0000256" key="4">
    <source>
        <dbReference type="ARBA" id="ARBA00013185"/>
    </source>
</evidence>
<dbReference type="Pfam" id="PF01263">
    <property type="entry name" value="Aldose_epim"/>
    <property type="match status" value="1"/>
</dbReference>
<evidence type="ECO:0000256" key="6">
    <source>
        <dbReference type="ARBA" id="ARBA00023235"/>
    </source>
</evidence>
<comment type="catalytic activity">
    <reaction evidence="1 8">
        <text>alpha-D-glucose = beta-D-glucose</text>
        <dbReference type="Rhea" id="RHEA:10264"/>
        <dbReference type="ChEBI" id="CHEBI:15903"/>
        <dbReference type="ChEBI" id="CHEBI:17925"/>
        <dbReference type="EC" id="5.1.3.3"/>
    </reaction>
</comment>
<evidence type="ECO:0000256" key="7">
    <source>
        <dbReference type="ARBA" id="ARBA00023277"/>
    </source>
</evidence>
<dbReference type="InterPro" id="IPR018052">
    <property type="entry name" value="Ald1_epimerase_CS"/>
</dbReference>
<evidence type="ECO:0000256" key="9">
    <source>
        <dbReference type="PIRSR" id="PIRSR005096-1"/>
    </source>
</evidence>
<feature type="binding site" evidence="10">
    <location>
        <position position="269"/>
    </location>
    <ligand>
        <name>beta-D-galactose</name>
        <dbReference type="ChEBI" id="CHEBI:27667"/>
    </ligand>
</feature>
<dbReference type="GO" id="GO:0030246">
    <property type="term" value="F:carbohydrate binding"/>
    <property type="evidence" value="ECO:0007669"/>
    <property type="project" value="InterPro"/>
</dbReference>
<dbReference type="NCBIfam" id="NF008277">
    <property type="entry name" value="PRK11055.1"/>
    <property type="match status" value="1"/>
</dbReference>
<feature type="binding site" evidence="11">
    <location>
        <begin position="95"/>
        <end position="96"/>
    </location>
    <ligand>
        <name>beta-D-galactose</name>
        <dbReference type="ChEBI" id="CHEBI:27667"/>
    </ligand>
</feature>
<evidence type="ECO:0000256" key="11">
    <source>
        <dbReference type="PIRSR" id="PIRSR005096-3"/>
    </source>
</evidence>
<organism evidence="13 14">
    <name type="scientific">Actinacidiphila yanglinensis</name>
    <dbReference type="NCBI Taxonomy" id="310779"/>
    <lineage>
        <taxon>Bacteria</taxon>
        <taxon>Bacillati</taxon>
        <taxon>Actinomycetota</taxon>
        <taxon>Actinomycetes</taxon>
        <taxon>Kitasatosporales</taxon>
        <taxon>Streptomycetaceae</taxon>
        <taxon>Actinacidiphila</taxon>
    </lineage>
</organism>
<evidence type="ECO:0000313" key="13">
    <source>
        <dbReference type="EMBL" id="SEG89594.1"/>
    </source>
</evidence>
<comment type="pathway">
    <text evidence="2 8">Carbohydrate metabolism; hexose metabolism.</text>
</comment>
<dbReference type="InterPro" id="IPR015443">
    <property type="entry name" value="Aldose_1-epimerase"/>
</dbReference>
<evidence type="ECO:0000256" key="3">
    <source>
        <dbReference type="ARBA" id="ARBA00006206"/>
    </source>
</evidence>
<keyword evidence="6 8" id="KW-0413">Isomerase</keyword>
<reference evidence="13 14" key="1">
    <citation type="submission" date="2016-10" db="EMBL/GenBank/DDBJ databases">
        <authorList>
            <person name="de Groot N.N."/>
        </authorList>
    </citation>
    <scope>NUCLEOTIDE SEQUENCE [LARGE SCALE GENOMIC DNA]</scope>
    <source>
        <strain evidence="13 14">CGMCC 4.2023</strain>
    </source>
</reference>
<gene>
    <name evidence="13" type="ORF">SAMN05216223_120135</name>
</gene>
<dbReference type="InterPro" id="IPR014718">
    <property type="entry name" value="GH-type_carb-bd"/>
</dbReference>
<feature type="compositionally biased region" description="Low complexity" evidence="12">
    <location>
        <begin position="381"/>
        <end position="395"/>
    </location>
</feature>
<dbReference type="PANTHER" id="PTHR10091:SF0">
    <property type="entry name" value="GALACTOSE MUTAROTASE"/>
    <property type="match status" value="1"/>
</dbReference>
<evidence type="ECO:0000256" key="2">
    <source>
        <dbReference type="ARBA" id="ARBA00005028"/>
    </source>
</evidence>
<keyword evidence="7 8" id="KW-0119">Carbohydrate metabolism</keyword>
<dbReference type="PROSITE" id="PS00545">
    <property type="entry name" value="ALDOSE_1_EPIMERASE"/>
    <property type="match status" value="1"/>
</dbReference>
<feature type="region of interest" description="Disordered" evidence="12">
    <location>
        <begin position="370"/>
        <end position="406"/>
    </location>
</feature>
<dbReference type="Proteomes" id="UP000236754">
    <property type="component" value="Unassembled WGS sequence"/>
</dbReference>
<dbReference type="InterPro" id="IPR047215">
    <property type="entry name" value="Galactose_mutarotase-like"/>
</dbReference>
<proteinExistence type="inferred from homology"/>